<name>A0ACB7ZPA4_9AGAM</name>
<protein>
    <submittedName>
        <fullName evidence="1">Uncharacterized protein</fullName>
    </submittedName>
</protein>
<accession>A0ACB7ZPA4</accession>
<dbReference type="Proteomes" id="UP000790377">
    <property type="component" value="Unassembled WGS sequence"/>
</dbReference>
<keyword evidence="2" id="KW-1185">Reference proteome</keyword>
<reference evidence="1" key="1">
    <citation type="journal article" date="2021" name="New Phytol.">
        <title>Evolutionary innovations through gain and loss of genes in the ectomycorrhizal Boletales.</title>
        <authorList>
            <person name="Wu G."/>
            <person name="Miyauchi S."/>
            <person name="Morin E."/>
            <person name="Kuo A."/>
            <person name="Drula E."/>
            <person name="Varga T."/>
            <person name="Kohler A."/>
            <person name="Feng B."/>
            <person name="Cao Y."/>
            <person name="Lipzen A."/>
            <person name="Daum C."/>
            <person name="Hundley H."/>
            <person name="Pangilinan J."/>
            <person name="Johnson J."/>
            <person name="Barry K."/>
            <person name="LaButti K."/>
            <person name="Ng V."/>
            <person name="Ahrendt S."/>
            <person name="Min B."/>
            <person name="Choi I.G."/>
            <person name="Park H."/>
            <person name="Plett J.M."/>
            <person name="Magnuson J."/>
            <person name="Spatafora J.W."/>
            <person name="Nagy L.G."/>
            <person name="Henrissat B."/>
            <person name="Grigoriev I.V."/>
            <person name="Yang Z.L."/>
            <person name="Xu J."/>
            <person name="Martin F.M."/>
        </authorList>
    </citation>
    <scope>NUCLEOTIDE SEQUENCE</scope>
    <source>
        <strain evidence="1">ATCC 28755</strain>
    </source>
</reference>
<comment type="caution">
    <text evidence="1">The sequence shown here is derived from an EMBL/GenBank/DDBJ whole genome shotgun (WGS) entry which is preliminary data.</text>
</comment>
<organism evidence="1 2">
    <name type="scientific">Hygrophoropsis aurantiaca</name>
    <dbReference type="NCBI Taxonomy" id="72124"/>
    <lineage>
        <taxon>Eukaryota</taxon>
        <taxon>Fungi</taxon>
        <taxon>Dikarya</taxon>
        <taxon>Basidiomycota</taxon>
        <taxon>Agaricomycotina</taxon>
        <taxon>Agaricomycetes</taxon>
        <taxon>Agaricomycetidae</taxon>
        <taxon>Boletales</taxon>
        <taxon>Coniophorineae</taxon>
        <taxon>Hygrophoropsidaceae</taxon>
        <taxon>Hygrophoropsis</taxon>
    </lineage>
</organism>
<evidence type="ECO:0000313" key="1">
    <source>
        <dbReference type="EMBL" id="KAH7903006.1"/>
    </source>
</evidence>
<dbReference type="EMBL" id="MU269311">
    <property type="protein sequence ID" value="KAH7903006.1"/>
    <property type="molecule type" value="Genomic_DNA"/>
</dbReference>
<evidence type="ECO:0000313" key="2">
    <source>
        <dbReference type="Proteomes" id="UP000790377"/>
    </source>
</evidence>
<proteinExistence type="predicted"/>
<gene>
    <name evidence="1" type="ORF">BJ138DRAFT_1108042</name>
</gene>
<sequence length="452" mass="51004">MSSPSPTTLSEAESRSQSITDAINRIQNPRSRSRAQTTAYLLGATQQLPDFTQEEINQQRAIQTCYAAMAGEVLPQPMSFRIPMNTTKADTLTTYVEVPFAPTDIRRDIFERIVTYMGVPQNYENLAWRLSTARQTDPPHRLLTSEDLDSAFKAVKDASGRKKKPVCVEILNMAPATIDKQAKRKRGESDAGDASCGPTMIPYTKAYEHLKGRLRCSTHPGEHKWCWIDPTKNNAPHVPLSVQDLQEWAKYLHDENTPPKDWDVLVPPNTLRFDELRISRKERSVSSIPKTSGDPSSTIIHNHIHLSGTEPLEELRMSRTPTASPATSRQYAMYLDSEDGSDVGEAPPLGQFIEAINDRYPGINFSQYEDRLHKHGIVYLETAARFPSSYYETKLDMPPGIAVLFHDLVQKEQKKVDRAKLKRKEKGKKKMRMLFDDEDGNQNAQAGPSTSF</sequence>